<proteinExistence type="inferred from homology"/>
<dbReference type="PANTHER" id="PTHR34139">
    <property type="entry name" value="UPF0331 PROTEIN MJ0127"/>
    <property type="match status" value="1"/>
</dbReference>
<dbReference type="KEGG" id="hhl:Halha_1010"/>
<keyword evidence="8" id="KW-1185">Reference proteome</keyword>
<dbReference type="Proteomes" id="UP000010880">
    <property type="component" value="Chromosome"/>
</dbReference>
<reference evidence="8" key="1">
    <citation type="submission" date="2012-02" db="EMBL/GenBank/DDBJ databases">
        <title>The complete genome of Halobacteroides halobius DSM 5150.</title>
        <authorList>
            <person name="Lucas S."/>
            <person name="Copeland A."/>
            <person name="Lapidus A."/>
            <person name="Glavina del Rio T."/>
            <person name="Dalin E."/>
            <person name="Tice H."/>
            <person name="Bruce D."/>
            <person name="Goodwin L."/>
            <person name="Pitluck S."/>
            <person name="Peters L."/>
            <person name="Mikhailova N."/>
            <person name="Gu W."/>
            <person name="Kyrpides N."/>
            <person name="Mavromatis K."/>
            <person name="Ivanova N."/>
            <person name="Brettin T."/>
            <person name="Detter J.C."/>
            <person name="Han C."/>
            <person name="Larimer F."/>
            <person name="Land M."/>
            <person name="Hauser L."/>
            <person name="Markowitz V."/>
            <person name="Cheng J.-F."/>
            <person name="Hugenholtz P."/>
            <person name="Woyke T."/>
            <person name="Wu D."/>
            <person name="Tindall B."/>
            <person name="Pomrenke H."/>
            <person name="Brambilla E."/>
            <person name="Klenk H.-P."/>
            <person name="Eisen J.A."/>
        </authorList>
    </citation>
    <scope>NUCLEOTIDE SEQUENCE [LARGE SCALE GENOMIC DNA]</scope>
    <source>
        <strain evidence="8">ATCC 35273 / DSM 5150 / MD-1</strain>
    </source>
</reference>
<keyword evidence="4" id="KW-0547">Nucleotide-binding</keyword>
<evidence type="ECO:0000256" key="3">
    <source>
        <dbReference type="ARBA" id="ARBA00022722"/>
    </source>
</evidence>
<dbReference type="GO" id="GO:0000166">
    <property type="term" value="F:nucleotide binding"/>
    <property type="evidence" value="ECO:0007669"/>
    <property type="project" value="UniProtKB-KW"/>
</dbReference>
<dbReference type="Pfam" id="PF01934">
    <property type="entry name" value="HepT-like"/>
    <property type="match status" value="1"/>
</dbReference>
<dbReference type="RefSeq" id="WP_015326696.1">
    <property type="nucleotide sequence ID" value="NC_019978.1"/>
</dbReference>
<sequence>MRRDNLFIEDLLDAMNKIFKYTKEMDKKEFKKNELVIDAVLRNIEIIGEAANKVSAEMRSDYQDIPWSKMIGLRNIVIHDYFGIDLDIIWEVITVNLPRTKPKIKEILKDYSL</sequence>
<dbReference type="GO" id="GO:0004540">
    <property type="term" value="F:RNA nuclease activity"/>
    <property type="evidence" value="ECO:0007669"/>
    <property type="project" value="InterPro"/>
</dbReference>
<evidence type="ECO:0008006" key="9">
    <source>
        <dbReference type="Google" id="ProtNLM"/>
    </source>
</evidence>
<dbReference type="AlphaFoldDB" id="L0K7I2"/>
<evidence type="ECO:0000256" key="1">
    <source>
        <dbReference type="ARBA" id="ARBA00022553"/>
    </source>
</evidence>
<evidence type="ECO:0000256" key="5">
    <source>
        <dbReference type="ARBA" id="ARBA00022801"/>
    </source>
</evidence>
<dbReference type="STRING" id="748449.Halha_1010"/>
<evidence type="ECO:0000256" key="2">
    <source>
        <dbReference type="ARBA" id="ARBA00022649"/>
    </source>
</evidence>
<evidence type="ECO:0000313" key="8">
    <source>
        <dbReference type="Proteomes" id="UP000010880"/>
    </source>
</evidence>
<dbReference type="PANTHER" id="PTHR34139:SF1">
    <property type="entry name" value="RNASE MJ1380-RELATED"/>
    <property type="match status" value="1"/>
</dbReference>
<evidence type="ECO:0000256" key="6">
    <source>
        <dbReference type="ARBA" id="ARBA00024207"/>
    </source>
</evidence>
<keyword evidence="5" id="KW-0378">Hydrolase</keyword>
<protein>
    <recommendedName>
        <fullName evidence="9">DUF86 domain-containing protein</fullName>
    </recommendedName>
</protein>
<gene>
    <name evidence="7" type="ordered locus">Halha_1010</name>
</gene>
<comment type="similarity">
    <text evidence="6">Belongs to the HepT RNase toxin family.</text>
</comment>
<evidence type="ECO:0000256" key="4">
    <source>
        <dbReference type="ARBA" id="ARBA00022741"/>
    </source>
</evidence>
<accession>L0K7I2</accession>
<keyword evidence="1" id="KW-0597">Phosphoprotein</keyword>
<dbReference type="Gene3D" id="1.20.120.580">
    <property type="entry name" value="bsu32300-like"/>
    <property type="match status" value="1"/>
</dbReference>
<dbReference type="GO" id="GO:0110001">
    <property type="term" value="C:toxin-antitoxin complex"/>
    <property type="evidence" value="ECO:0007669"/>
    <property type="project" value="InterPro"/>
</dbReference>
<keyword evidence="2" id="KW-1277">Toxin-antitoxin system</keyword>
<dbReference type="OrthoDB" id="9810538at2"/>
<dbReference type="EMBL" id="CP003359">
    <property type="protein sequence ID" value="AGB40971.1"/>
    <property type="molecule type" value="Genomic_DNA"/>
</dbReference>
<dbReference type="InterPro" id="IPR051813">
    <property type="entry name" value="HepT_RNase_toxin"/>
</dbReference>
<dbReference type="InterPro" id="IPR008201">
    <property type="entry name" value="HepT-like"/>
</dbReference>
<keyword evidence="3" id="KW-0540">Nuclease</keyword>
<dbReference type="InterPro" id="IPR037038">
    <property type="entry name" value="HepT-like_sf"/>
</dbReference>
<organism evidence="7 8">
    <name type="scientific">Halobacteroides halobius (strain ATCC 35273 / DSM 5150 / MD-1)</name>
    <dbReference type="NCBI Taxonomy" id="748449"/>
    <lineage>
        <taxon>Bacteria</taxon>
        <taxon>Bacillati</taxon>
        <taxon>Bacillota</taxon>
        <taxon>Clostridia</taxon>
        <taxon>Halanaerobiales</taxon>
        <taxon>Halobacteroidaceae</taxon>
        <taxon>Halobacteroides</taxon>
    </lineage>
</organism>
<name>L0K7I2_HALHC</name>
<evidence type="ECO:0000313" key="7">
    <source>
        <dbReference type="EMBL" id="AGB40971.1"/>
    </source>
</evidence>
<dbReference type="GO" id="GO:0016787">
    <property type="term" value="F:hydrolase activity"/>
    <property type="evidence" value="ECO:0007669"/>
    <property type="project" value="UniProtKB-KW"/>
</dbReference>
<dbReference type="eggNOG" id="COG2361">
    <property type="taxonomic scope" value="Bacteria"/>
</dbReference>
<dbReference type="HOGENOM" id="CLU_142825_3_3_9"/>